<dbReference type="EMBL" id="PDNB01000083">
    <property type="protein sequence ID" value="PGH10731.1"/>
    <property type="molecule type" value="Genomic_DNA"/>
</dbReference>
<gene>
    <name evidence="1" type="ORF">AJ79_05322</name>
</gene>
<dbReference type="Proteomes" id="UP000223968">
    <property type="component" value="Unassembled WGS sequence"/>
</dbReference>
<sequence>MTSFKEPLNRKTKALTFVDVFGPGSRFHLPDEYLDEISTDIDHGAIPQENPKLVMPEETDSLTSMADKMRQLAQIVQEGKIVAATSELKKANAQEQDPERLAAKIFTPWEATQYQDWQEGSLDHFPKFDWSKNIDDEPMSAKAGDA</sequence>
<name>A0A2B7XPM5_9EURO</name>
<evidence type="ECO:0000313" key="2">
    <source>
        <dbReference type="Proteomes" id="UP000223968"/>
    </source>
</evidence>
<reference evidence="1 2" key="1">
    <citation type="submission" date="2017-10" db="EMBL/GenBank/DDBJ databases">
        <title>Comparative genomics in systemic dimorphic fungi from Ajellomycetaceae.</title>
        <authorList>
            <person name="Munoz J.F."/>
            <person name="Mcewen J.G."/>
            <person name="Clay O.K."/>
            <person name="Cuomo C.A."/>
        </authorList>
    </citation>
    <scope>NUCLEOTIDE SEQUENCE [LARGE SCALE GENOMIC DNA]</scope>
    <source>
        <strain evidence="1 2">UAMH5409</strain>
    </source>
</reference>
<evidence type="ECO:0000313" key="1">
    <source>
        <dbReference type="EMBL" id="PGH10731.1"/>
    </source>
</evidence>
<proteinExistence type="predicted"/>
<dbReference type="OrthoDB" id="4812032at2759"/>
<dbReference type="AlphaFoldDB" id="A0A2B7XPM5"/>
<organism evidence="1 2">
    <name type="scientific">Helicocarpus griseus UAMH5409</name>
    <dbReference type="NCBI Taxonomy" id="1447875"/>
    <lineage>
        <taxon>Eukaryota</taxon>
        <taxon>Fungi</taxon>
        <taxon>Dikarya</taxon>
        <taxon>Ascomycota</taxon>
        <taxon>Pezizomycotina</taxon>
        <taxon>Eurotiomycetes</taxon>
        <taxon>Eurotiomycetidae</taxon>
        <taxon>Onygenales</taxon>
        <taxon>Ajellomycetaceae</taxon>
        <taxon>Helicocarpus</taxon>
    </lineage>
</organism>
<keyword evidence="2" id="KW-1185">Reference proteome</keyword>
<protein>
    <submittedName>
        <fullName evidence="1">Uncharacterized protein</fullName>
    </submittedName>
</protein>
<accession>A0A2B7XPM5</accession>
<comment type="caution">
    <text evidence="1">The sequence shown here is derived from an EMBL/GenBank/DDBJ whole genome shotgun (WGS) entry which is preliminary data.</text>
</comment>